<dbReference type="GO" id="GO:0051598">
    <property type="term" value="P:meiotic recombination checkpoint signaling"/>
    <property type="evidence" value="ECO:0007669"/>
    <property type="project" value="EnsemblMetazoa"/>
</dbReference>
<dbReference type="GO" id="GO:0044778">
    <property type="term" value="P:meiotic DNA integrity checkpoint signaling"/>
    <property type="evidence" value="ECO:0007669"/>
    <property type="project" value="EnsemblMetazoa"/>
</dbReference>
<accession>B4JSV1</accession>
<dbReference type="GO" id="GO:0035038">
    <property type="term" value="P:female pronucleus assembly"/>
    <property type="evidence" value="ECO:0007669"/>
    <property type="project" value="EnsemblMetazoa"/>
</dbReference>
<dbReference type="Proteomes" id="UP000001070">
    <property type="component" value="Unassembled WGS sequence"/>
</dbReference>
<dbReference type="GO" id="GO:0006289">
    <property type="term" value="P:nucleotide-excision repair"/>
    <property type="evidence" value="ECO:0007669"/>
    <property type="project" value="TreeGrafter"/>
</dbReference>
<gene>
    <name evidence="5" type="primary">Dgri\GH17418</name>
    <name evidence="5" type="ORF">Dgri_GH17418</name>
</gene>
<dbReference type="PhylomeDB" id="B4JSV1"/>
<evidence type="ECO:0000256" key="4">
    <source>
        <dbReference type="PIRNR" id="PIRNR011312"/>
    </source>
</evidence>
<dbReference type="GO" id="GO:0005829">
    <property type="term" value="C:cytosol"/>
    <property type="evidence" value="ECO:0007669"/>
    <property type="project" value="EnsemblMetazoa"/>
</dbReference>
<dbReference type="PANTHER" id="PTHR12900">
    <property type="entry name" value="MITOTIC AND DNA DAMAGE CHECKPOINT PROTEIN HUS1"/>
    <property type="match status" value="1"/>
</dbReference>
<dbReference type="GO" id="GO:0031573">
    <property type="term" value="P:mitotic intra-S DNA damage checkpoint signaling"/>
    <property type="evidence" value="ECO:0007669"/>
    <property type="project" value="TreeGrafter"/>
</dbReference>
<dbReference type="FunCoup" id="B4JSV1">
    <property type="interactions" value="1348"/>
</dbReference>
<dbReference type="AlphaFoldDB" id="B4JSV1"/>
<dbReference type="Pfam" id="PF04005">
    <property type="entry name" value="Hus1"/>
    <property type="match status" value="1"/>
</dbReference>
<dbReference type="PIRSF" id="PIRSF011312">
    <property type="entry name" value="Cell_cycle_HUS1"/>
    <property type="match status" value="1"/>
</dbReference>
<dbReference type="Gene3D" id="3.70.10.10">
    <property type="match status" value="1"/>
</dbReference>
<name>B4JSV1_DROGR</name>
<sequence>MKFRAKMLDVLYMREFQAIVATLAKLAKDCVMILGQERMHFIVNEEHCSTSSPLVWVTIAAKDYFPEYKMTPAAAHPGDDEDFIVLVMSATHLSRALAVLRSGTTSTVHSCKLKLKQIQFPCISVIASVVSPSSAEPREMVHDVPATIIPASEWPAFMLPKMPSPQIVLGVPSLRLMRSLVDKLKNISPSLIFHGSTNGELNLVSESEMATITSRFTRLLLHKGEGNSSHQSTEVSCSVDSRKMSAFFNALQLPNEEISIGIDNENCICLQLDIRSNVVLHSILPALCV</sequence>
<dbReference type="GO" id="GO:0033314">
    <property type="term" value="P:mitotic DNA replication checkpoint signaling"/>
    <property type="evidence" value="ECO:0007669"/>
    <property type="project" value="TreeGrafter"/>
</dbReference>
<keyword evidence="3" id="KW-0539">Nucleus</keyword>
<dbReference type="OMA" id="VCWMRLE"/>
<evidence type="ECO:0000256" key="2">
    <source>
        <dbReference type="ARBA" id="ARBA00005563"/>
    </source>
</evidence>
<evidence type="ECO:0000313" key="6">
    <source>
        <dbReference type="Proteomes" id="UP000001070"/>
    </source>
</evidence>
<organism evidence="6">
    <name type="scientific">Drosophila grimshawi</name>
    <name type="common">Hawaiian fruit fly</name>
    <name type="synonym">Idiomyia grimshawi</name>
    <dbReference type="NCBI Taxonomy" id="7222"/>
    <lineage>
        <taxon>Eukaryota</taxon>
        <taxon>Metazoa</taxon>
        <taxon>Ecdysozoa</taxon>
        <taxon>Arthropoda</taxon>
        <taxon>Hexapoda</taxon>
        <taxon>Insecta</taxon>
        <taxon>Pterygota</taxon>
        <taxon>Neoptera</taxon>
        <taxon>Endopterygota</taxon>
        <taxon>Diptera</taxon>
        <taxon>Brachycera</taxon>
        <taxon>Muscomorpha</taxon>
        <taxon>Ephydroidea</taxon>
        <taxon>Drosophilidae</taxon>
        <taxon>Drosophila</taxon>
        <taxon>Hawaiian Drosophila</taxon>
    </lineage>
</organism>
<dbReference type="EMBL" id="CH916373">
    <property type="protein sequence ID" value="EDV94841.1"/>
    <property type="molecule type" value="Genomic_DNA"/>
</dbReference>
<protein>
    <recommendedName>
        <fullName evidence="4">Checkpoint protein</fullName>
    </recommendedName>
</protein>
<comment type="similarity">
    <text evidence="2 4">Belongs to the HUS1 family.</text>
</comment>
<dbReference type="GO" id="GO:0070194">
    <property type="term" value="P:synaptonemal complex disassembly"/>
    <property type="evidence" value="ECO:0007669"/>
    <property type="project" value="EnsemblMetazoa"/>
</dbReference>
<dbReference type="GO" id="GO:0000724">
    <property type="term" value="P:double-strand break repair via homologous recombination"/>
    <property type="evidence" value="ECO:0007669"/>
    <property type="project" value="EnsemblMetazoa"/>
</dbReference>
<dbReference type="GO" id="GO:0030896">
    <property type="term" value="C:checkpoint clamp complex"/>
    <property type="evidence" value="ECO:0007669"/>
    <property type="project" value="EnsemblMetazoa"/>
</dbReference>
<keyword evidence="6" id="KW-1185">Reference proteome</keyword>
<dbReference type="GO" id="GO:0035861">
    <property type="term" value="C:site of double-strand break"/>
    <property type="evidence" value="ECO:0007669"/>
    <property type="project" value="TreeGrafter"/>
</dbReference>
<dbReference type="HOGENOM" id="CLU_035754_1_0_1"/>
<dbReference type="GO" id="GO:0030720">
    <property type="term" value="P:oocyte localization involved in germarium-derived egg chamber formation"/>
    <property type="evidence" value="ECO:0007669"/>
    <property type="project" value="EnsemblMetazoa"/>
</dbReference>
<dbReference type="GO" id="GO:0005730">
    <property type="term" value="C:nucleolus"/>
    <property type="evidence" value="ECO:0007669"/>
    <property type="project" value="InterPro"/>
</dbReference>
<reference evidence="5 6" key="1">
    <citation type="journal article" date="2007" name="Nature">
        <title>Evolution of genes and genomes on the Drosophila phylogeny.</title>
        <authorList>
            <consortium name="Drosophila 12 Genomes Consortium"/>
            <person name="Clark A.G."/>
            <person name="Eisen M.B."/>
            <person name="Smith D.R."/>
            <person name="Bergman C.M."/>
            <person name="Oliver B."/>
            <person name="Markow T.A."/>
            <person name="Kaufman T.C."/>
            <person name="Kellis M."/>
            <person name="Gelbart W."/>
            <person name="Iyer V.N."/>
            <person name="Pollard D.A."/>
            <person name="Sackton T.B."/>
            <person name="Larracuente A.M."/>
            <person name="Singh N.D."/>
            <person name="Abad J.P."/>
            <person name="Abt D.N."/>
            <person name="Adryan B."/>
            <person name="Aguade M."/>
            <person name="Akashi H."/>
            <person name="Anderson W.W."/>
            <person name="Aquadro C.F."/>
            <person name="Ardell D.H."/>
            <person name="Arguello R."/>
            <person name="Artieri C.G."/>
            <person name="Barbash D.A."/>
            <person name="Barker D."/>
            <person name="Barsanti P."/>
            <person name="Batterham P."/>
            <person name="Batzoglou S."/>
            <person name="Begun D."/>
            <person name="Bhutkar A."/>
            <person name="Blanco E."/>
            <person name="Bosak S.A."/>
            <person name="Bradley R.K."/>
            <person name="Brand A.D."/>
            <person name="Brent M.R."/>
            <person name="Brooks A.N."/>
            <person name="Brown R.H."/>
            <person name="Butlin R.K."/>
            <person name="Caggese C."/>
            <person name="Calvi B.R."/>
            <person name="Bernardo de Carvalho A."/>
            <person name="Caspi A."/>
            <person name="Castrezana S."/>
            <person name="Celniker S.E."/>
            <person name="Chang J.L."/>
            <person name="Chapple C."/>
            <person name="Chatterji S."/>
            <person name="Chinwalla A."/>
            <person name="Civetta A."/>
            <person name="Clifton S.W."/>
            <person name="Comeron J.M."/>
            <person name="Costello J.C."/>
            <person name="Coyne J.A."/>
            <person name="Daub J."/>
            <person name="David R.G."/>
            <person name="Delcher A.L."/>
            <person name="Delehaunty K."/>
            <person name="Do C.B."/>
            <person name="Ebling H."/>
            <person name="Edwards K."/>
            <person name="Eickbush T."/>
            <person name="Evans J.D."/>
            <person name="Filipski A."/>
            <person name="Findeiss S."/>
            <person name="Freyhult E."/>
            <person name="Fulton L."/>
            <person name="Fulton R."/>
            <person name="Garcia A.C."/>
            <person name="Gardiner A."/>
            <person name="Garfield D.A."/>
            <person name="Garvin B.E."/>
            <person name="Gibson G."/>
            <person name="Gilbert D."/>
            <person name="Gnerre S."/>
            <person name="Godfrey J."/>
            <person name="Good R."/>
            <person name="Gotea V."/>
            <person name="Gravely B."/>
            <person name="Greenberg A.J."/>
            <person name="Griffiths-Jones S."/>
            <person name="Gross S."/>
            <person name="Guigo R."/>
            <person name="Gustafson E.A."/>
            <person name="Haerty W."/>
            <person name="Hahn M.W."/>
            <person name="Halligan D.L."/>
            <person name="Halpern A.L."/>
            <person name="Halter G.M."/>
            <person name="Han M.V."/>
            <person name="Heger A."/>
            <person name="Hillier L."/>
            <person name="Hinrichs A.S."/>
            <person name="Holmes I."/>
            <person name="Hoskins R.A."/>
            <person name="Hubisz M.J."/>
            <person name="Hultmark D."/>
            <person name="Huntley M.A."/>
            <person name="Jaffe D.B."/>
            <person name="Jagadeeshan S."/>
            <person name="Jeck W.R."/>
            <person name="Johnson J."/>
            <person name="Jones C.D."/>
            <person name="Jordan W.C."/>
            <person name="Karpen G.H."/>
            <person name="Kataoka E."/>
            <person name="Keightley P.D."/>
            <person name="Kheradpour P."/>
            <person name="Kirkness E.F."/>
            <person name="Koerich L.B."/>
            <person name="Kristiansen K."/>
            <person name="Kudrna D."/>
            <person name="Kulathinal R.J."/>
            <person name="Kumar S."/>
            <person name="Kwok R."/>
            <person name="Lander E."/>
            <person name="Langley C.H."/>
            <person name="Lapoint R."/>
            <person name="Lazzaro B.P."/>
            <person name="Lee S.J."/>
            <person name="Levesque L."/>
            <person name="Li R."/>
            <person name="Lin C.F."/>
            <person name="Lin M.F."/>
            <person name="Lindblad-Toh K."/>
            <person name="Llopart A."/>
            <person name="Long M."/>
            <person name="Low L."/>
            <person name="Lozovsky E."/>
            <person name="Lu J."/>
            <person name="Luo M."/>
            <person name="Machado C.A."/>
            <person name="Makalowski W."/>
            <person name="Marzo M."/>
            <person name="Matsuda M."/>
            <person name="Matzkin L."/>
            <person name="McAllister B."/>
            <person name="McBride C.S."/>
            <person name="McKernan B."/>
            <person name="McKernan K."/>
            <person name="Mendez-Lago M."/>
            <person name="Minx P."/>
            <person name="Mollenhauer M.U."/>
            <person name="Montooth K."/>
            <person name="Mount S.M."/>
            <person name="Mu X."/>
            <person name="Myers E."/>
            <person name="Negre B."/>
            <person name="Newfeld S."/>
            <person name="Nielsen R."/>
            <person name="Noor M.A."/>
            <person name="O'Grady P."/>
            <person name="Pachter L."/>
            <person name="Papaceit M."/>
            <person name="Parisi M.J."/>
            <person name="Parisi M."/>
            <person name="Parts L."/>
            <person name="Pedersen J.S."/>
            <person name="Pesole G."/>
            <person name="Phillippy A.M."/>
            <person name="Ponting C.P."/>
            <person name="Pop M."/>
            <person name="Porcelli D."/>
            <person name="Powell J.R."/>
            <person name="Prohaska S."/>
            <person name="Pruitt K."/>
            <person name="Puig M."/>
            <person name="Quesneville H."/>
            <person name="Ram K.R."/>
            <person name="Rand D."/>
            <person name="Rasmussen M.D."/>
            <person name="Reed L.K."/>
            <person name="Reenan R."/>
            <person name="Reily A."/>
            <person name="Remington K.A."/>
            <person name="Rieger T.T."/>
            <person name="Ritchie M.G."/>
            <person name="Robin C."/>
            <person name="Rogers Y.H."/>
            <person name="Rohde C."/>
            <person name="Rozas J."/>
            <person name="Rubenfield M.J."/>
            <person name="Ruiz A."/>
            <person name="Russo S."/>
            <person name="Salzberg S.L."/>
            <person name="Sanchez-Gracia A."/>
            <person name="Saranga D.J."/>
            <person name="Sato H."/>
            <person name="Schaeffer S.W."/>
            <person name="Schatz M.C."/>
            <person name="Schlenke T."/>
            <person name="Schwartz R."/>
            <person name="Segarra C."/>
            <person name="Singh R.S."/>
            <person name="Sirot L."/>
            <person name="Sirota M."/>
            <person name="Sisneros N.B."/>
            <person name="Smith C.D."/>
            <person name="Smith T.F."/>
            <person name="Spieth J."/>
            <person name="Stage D.E."/>
            <person name="Stark A."/>
            <person name="Stephan W."/>
            <person name="Strausberg R.L."/>
            <person name="Strempel S."/>
            <person name="Sturgill D."/>
            <person name="Sutton G."/>
            <person name="Sutton G.G."/>
            <person name="Tao W."/>
            <person name="Teichmann S."/>
            <person name="Tobari Y.N."/>
            <person name="Tomimura Y."/>
            <person name="Tsolas J.M."/>
            <person name="Valente V.L."/>
            <person name="Venter E."/>
            <person name="Venter J.C."/>
            <person name="Vicario S."/>
            <person name="Vieira F.G."/>
            <person name="Vilella A.J."/>
            <person name="Villasante A."/>
            <person name="Walenz B."/>
            <person name="Wang J."/>
            <person name="Wasserman M."/>
            <person name="Watts T."/>
            <person name="Wilson D."/>
            <person name="Wilson R.K."/>
            <person name="Wing R.A."/>
            <person name="Wolfner M.F."/>
            <person name="Wong A."/>
            <person name="Wong G.K."/>
            <person name="Wu C.I."/>
            <person name="Wu G."/>
            <person name="Yamamoto D."/>
            <person name="Yang H.P."/>
            <person name="Yang S.P."/>
            <person name="Yorke J.A."/>
            <person name="Yoshida K."/>
            <person name="Zdobnov E."/>
            <person name="Zhang P."/>
            <person name="Zhang Y."/>
            <person name="Zimin A.V."/>
            <person name="Baldwin J."/>
            <person name="Abdouelleil A."/>
            <person name="Abdulkadir J."/>
            <person name="Abebe A."/>
            <person name="Abera B."/>
            <person name="Abreu J."/>
            <person name="Acer S.C."/>
            <person name="Aftuck L."/>
            <person name="Alexander A."/>
            <person name="An P."/>
            <person name="Anderson E."/>
            <person name="Anderson S."/>
            <person name="Arachi H."/>
            <person name="Azer M."/>
            <person name="Bachantsang P."/>
            <person name="Barry A."/>
            <person name="Bayul T."/>
            <person name="Berlin A."/>
            <person name="Bessette D."/>
            <person name="Bloom T."/>
            <person name="Blye J."/>
            <person name="Boguslavskiy L."/>
            <person name="Bonnet C."/>
            <person name="Boukhgalter B."/>
            <person name="Bourzgui I."/>
            <person name="Brown A."/>
            <person name="Cahill P."/>
            <person name="Channer S."/>
            <person name="Cheshatsang Y."/>
            <person name="Chuda L."/>
            <person name="Citroen M."/>
            <person name="Collymore A."/>
            <person name="Cooke P."/>
            <person name="Costello M."/>
            <person name="D'Aco K."/>
            <person name="Daza R."/>
            <person name="De Haan G."/>
            <person name="DeGray S."/>
            <person name="DeMaso C."/>
            <person name="Dhargay N."/>
            <person name="Dooley K."/>
            <person name="Dooley E."/>
            <person name="Doricent M."/>
            <person name="Dorje P."/>
            <person name="Dorjee K."/>
            <person name="Dupes A."/>
            <person name="Elong R."/>
            <person name="Falk J."/>
            <person name="Farina A."/>
            <person name="Faro S."/>
            <person name="Ferguson D."/>
            <person name="Fisher S."/>
            <person name="Foley C.D."/>
            <person name="Franke A."/>
            <person name="Friedrich D."/>
            <person name="Gadbois L."/>
            <person name="Gearin G."/>
            <person name="Gearin C.R."/>
            <person name="Giannoukos G."/>
            <person name="Goode T."/>
            <person name="Graham J."/>
            <person name="Grandbois E."/>
            <person name="Grewal S."/>
            <person name="Gyaltsen K."/>
            <person name="Hafez N."/>
            <person name="Hagos B."/>
            <person name="Hall J."/>
            <person name="Henson C."/>
            <person name="Hollinger A."/>
            <person name="Honan T."/>
            <person name="Huard M.D."/>
            <person name="Hughes L."/>
            <person name="Hurhula B."/>
            <person name="Husby M.E."/>
            <person name="Kamat A."/>
            <person name="Kanga B."/>
            <person name="Kashin S."/>
            <person name="Khazanovich D."/>
            <person name="Kisner P."/>
            <person name="Lance K."/>
            <person name="Lara M."/>
            <person name="Lee W."/>
            <person name="Lennon N."/>
            <person name="Letendre F."/>
            <person name="LeVine R."/>
            <person name="Lipovsky A."/>
            <person name="Liu X."/>
            <person name="Liu J."/>
            <person name="Liu S."/>
            <person name="Lokyitsang T."/>
            <person name="Lokyitsang Y."/>
            <person name="Lubonja R."/>
            <person name="Lui A."/>
            <person name="MacDonald P."/>
            <person name="Magnisalis V."/>
            <person name="Maru K."/>
            <person name="Matthews C."/>
            <person name="McCusker W."/>
            <person name="McDonough S."/>
            <person name="Mehta T."/>
            <person name="Meldrim J."/>
            <person name="Meneus L."/>
            <person name="Mihai O."/>
            <person name="Mihalev A."/>
            <person name="Mihova T."/>
            <person name="Mittelman R."/>
            <person name="Mlenga V."/>
            <person name="Montmayeur A."/>
            <person name="Mulrain L."/>
            <person name="Navidi A."/>
            <person name="Naylor J."/>
            <person name="Negash T."/>
            <person name="Nguyen T."/>
            <person name="Nguyen N."/>
            <person name="Nicol R."/>
            <person name="Norbu C."/>
            <person name="Norbu N."/>
            <person name="Novod N."/>
            <person name="O'Neill B."/>
            <person name="Osman S."/>
            <person name="Markiewicz E."/>
            <person name="Oyono O.L."/>
            <person name="Patti C."/>
            <person name="Phunkhang P."/>
            <person name="Pierre F."/>
            <person name="Priest M."/>
            <person name="Raghuraman S."/>
            <person name="Rege F."/>
            <person name="Reyes R."/>
            <person name="Rise C."/>
            <person name="Rogov P."/>
            <person name="Ross K."/>
            <person name="Ryan E."/>
            <person name="Settipalli S."/>
            <person name="Shea T."/>
            <person name="Sherpa N."/>
            <person name="Shi L."/>
            <person name="Shih D."/>
            <person name="Sparrow T."/>
            <person name="Spaulding J."/>
            <person name="Stalker J."/>
            <person name="Stange-Thomann N."/>
            <person name="Stavropoulos S."/>
            <person name="Stone C."/>
            <person name="Strader C."/>
            <person name="Tesfaye S."/>
            <person name="Thomson T."/>
            <person name="Thoulutsang Y."/>
            <person name="Thoulutsang D."/>
            <person name="Topham K."/>
            <person name="Topping I."/>
            <person name="Tsamla T."/>
            <person name="Vassiliev H."/>
            <person name="Vo A."/>
            <person name="Wangchuk T."/>
            <person name="Wangdi T."/>
            <person name="Weiand M."/>
            <person name="Wilkinson J."/>
            <person name="Wilson A."/>
            <person name="Yadav S."/>
            <person name="Young G."/>
            <person name="Yu Q."/>
            <person name="Zembek L."/>
            <person name="Zhong D."/>
            <person name="Zimmer A."/>
            <person name="Zwirko Z."/>
            <person name="Jaffe D.B."/>
            <person name="Alvarez P."/>
            <person name="Brockman W."/>
            <person name="Butler J."/>
            <person name="Chin C."/>
            <person name="Gnerre S."/>
            <person name="Grabherr M."/>
            <person name="Kleber M."/>
            <person name="Mauceli E."/>
            <person name="MacCallum I."/>
        </authorList>
    </citation>
    <scope>NUCLEOTIDE SEQUENCE [LARGE SCALE GENOMIC DNA]</scope>
    <source>
        <strain evidence="6">Tucson 15287-2541.00</strain>
    </source>
</reference>
<evidence type="ECO:0000313" key="5">
    <source>
        <dbReference type="EMBL" id="EDV94841.1"/>
    </source>
</evidence>
<dbReference type="InterPro" id="IPR016580">
    <property type="entry name" value="HUS1"/>
</dbReference>
<dbReference type="OrthoDB" id="10063861at2759"/>
<dbReference type="STRING" id="7222.B4JSV1"/>
<evidence type="ECO:0000256" key="3">
    <source>
        <dbReference type="ARBA" id="ARBA00023242"/>
    </source>
</evidence>
<proteinExistence type="inferred from homology"/>
<dbReference type="GO" id="GO:0030717">
    <property type="term" value="P:oocyte karyosome formation"/>
    <property type="evidence" value="ECO:0007669"/>
    <property type="project" value="EnsemblMetazoa"/>
</dbReference>
<dbReference type="InParanoid" id="B4JSV1"/>
<dbReference type="GO" id="GO:0000723">
    <property type="term" value="P:telomere maintenance"/>
    <property type="evidence" value="ECO:0007669"/>
    <property type="project" value="TreeGrafter"/>
</dbReference>
<dbReference type="KEGG" id="dgr:6567442"/>
<dbReference type="InterPro" id="IPR007150">
    <property type="entry name" value="HUS1/Mec3"/>
</dbReference>
<dbReference type="eggNOG" id="KOG3999">
    <property type="taxonomic scope" value="Eukaryota"/>
</dbReference>
<comment type="subcellular location">
    <subcellularLocation>
        <location evidence="1">Nucleus</location>
    </subcellularLocation>
</comment>
<evidence type="ECO:0000256" key="1">
    <source>
        <dbReference type="ARBA" id="ARBA00004123"/>
    </source>
</evidence>
<dbReference type="PANTHER" id="PTHR12900:SF0">
    <property type="entry name" value="CHECKPOINT PROTEIN"/>
    <property type="match status" value="1"/>
</dbReference>